<evidence type="ECO:0000256" key="3">
    <source>
        <dbReference type="ARBA" id="ARBA00011245"/>
    </source>
</evidence>
<keyword evidence="9" id="KW-1185">Reference proteome</keyword>
<dbReference type="Gene3D" id="3.30.560.10">
    <property type="entry name" value="Glucose Oxidase, domain 3"/>
    <property type="match status" value="3"/>
</dbReference>
<evidence type="ECO:0000256" key="2">
    <source>
        <dbReference type="ARBA" id="ARBA00010790"/>
    </source>
</evidence>
<comment type="subunit">
    <text evidence="3">Monomer.</text>
</comment>
<dbReference type="PANTHER" id="PTHR11552:SF147">
    <property type="entry name" value="CHOLINE DEHYDROGENASE, MITOCHONDRIAL"/>
    <property type="match status" value="1"/>
</dbReference>
<protein>
    <submittedName>
        <fullName evidence="8">GMC oxidoreductase</fullName>
    </submittedName>
</protein>
<keyword evidence="4" id="KW-0285">Flavoprotein</keyword>
<dbReference type="InterPro" id="IPR000172">
    <property type="entry name" value="GMC_OxRdtase_N"/>
</dbReference>
<feature type="domain" description="Glucose-methanol-choline oxidoreductase N-terminal" evidence="7">
    <location>
        <begin position="287"/>
        <end position="384"/>
    </location>
</feature>
<dbReference type="GO" id="GO:0016614">
    <property type="term" value="F:oxidoreductase activity, acting on CH-OH group of donors"/>
    <property type="evidence" value="ECO:0007669"/>
    <property type="project" value="InterPro"/>
</dbReference>
<proteinExistence type="inferred from homology"/>
<comment type="cofactor">
    <cofactor evidence="1">
        <name>FAD</name>
        <dbReference type="ChEBI" id="CHEBI:57692"/>
    </cofactor>
</comment>
<dbReference type="InterPro" id="IPR012132">
    <property type="entry name" value="GMC_OxRdtase"/>
</dbReference>
<evidence type="ECO:0000256" key="6">
    <source>
        <dbReference type="SAM" id="SignalP"/>
    </source>
</evidence>
<name>A0A9P6BX39_9AGAR</name>
<comment type="caution">
    <text evidence="8">The sequence shown here is derived from an EMBL/GenBank/DDBJ whole genome shotgun (WGS) entry which is preliminary data.</text>
</comment>
<dbReference type="PANTHER" id="PTHR11552">
    <property type="entry name" value="GLUCOSE-METHANOL-CHOLINE GMC OXIDOREDUCTASE"/>
    <property type="match status" value="1"/>
</dbReference>
<keyword evidence="5" id="KW-0274">FAD</keyword>
<evidence type="ECO:0000256" key="4">
    <source>
        <dbReference type="ARBA" id="ARBA00022630"/>
    </source>
</evidence>
<accession>A0A9P6BX39</accession>
<evidence type="ECO:0000313" key="8">
    <source>
        <dbReference type="EMBL" id="KAF9441040.1"/>
    </source>
</evidence>
<keyword evidence="6" id="KW-0732">Signal</keyword>
<comment type="similarity">
    <text evidence="2">Belongs to the GMC oxidoreductase family.</text>
</comment>
<dbReference type="EMBL" id="MU152104">
    <property type="protein sequence ID" value="KAF9441040.1"/>
    <property type="molecule type" value="Genomic_DNA"/>
</dbReference>
<feature type="chain" id="PRO_5040413527" evidence="6">
    <location>
        <begin position="17"/>
        <end position="567"/>
    </location>
</feature>
<feature type="signal peptide" evidence="6">
    <location>
        <begin position="1"/>
        <end position="16"/>
    </location>
</feature>
<evidence type="ECO:0000259" key="7">
    <source>
        <dbReference type="Pfam" id="PF00732"/>
    </source>
</evidence>
<evidence type="ECO:0000256" key="5">
    <source>
        <dbReference type="ARBA" id="ARBA00022827"/>
    </source>
</evidence>
<dbReference type="OrthoDB" id="269227at2759"/>
<dbReference type="Gene3D" id="3.50.50.60">
    <property type="entry name" value="FAD/NAD(P)-binding domain"/>
    <property type="match status" value="3"/>
</dbReference>
<dbReference type="SUPFAM" id="SSF54373">
    <property type="entry name" value="FAD-linked reductases, C-terminal domain"/>
    <property type="match status" value="1"/>
</dbReference>
<evidence type="ECO:0000256" key="1">
    <source>
        <dbReference type="ARBA" id="ARBA00001974"/>
    </source>
</evidence>
<evidence type="ECO:0000313" key="9">
    <source>
        <dbReference type="Proteomes" id="UP000807342"/>
    </source>
</evidence>
<reference evidence="8" key="1">
    <citation type="submission" date="2020-11" db="EMBL/GenBank/DDBJ databases">
        <authorList>
            <consortium name="DOE Joint Genome Institute"/>
            <person name="Ahrendt S."/>
            <person name="Riley R."/>
            <person name="Andreopoulos W."/>
            <person name="Labutti K."/>
            <person name="Pangilinan J."/>
            <person name="Ruiz-Duenas F.J."/>
            <person name="Barrasa J.M."/>
            <person name="Sanchez-Garcia M."/>
            <person name="Camarero S."/>
            <person name="Miyauchi S."/>
            <person name="Serrano A."/>
            <person name="Linde D."/>
            <person name="Babiker R."/>
            <person name="Drula E."/>
            <person name="Ayuso-Fernandez I."/>
            <person name="Pacheco R."/>
            <person name="Padilla G."/>
            <person name="Ferreira P."/>
            <person name="Barriuso J."/>
            <person name="Kellner H."/>
            <person name="Castanera R."/>
            <person name="Alfaro M."/>
            <person name="Ramirez L."/>
            <person name="Pisabarro A.G."/>
            <person name="Kuo A."/>
            <person name="Tritt A."/>
            <person name="Lipzen A."/>
            <person name="He G."/>
            <person name="Yan M."/>
            <person name="Ng V."/>
            <person name="Cullen D."/>
            <person name="Martin F."/>
            <person name="Rosso M.-N."/>
            <person name="Henrissat B."/>
            <person name="Hibbett D."/>
            <person name="Martinez A.T."/>
            <person name="Grigoriev I.V."/>
        </authorList>
    </citation>
    <scope>NUCLEOTIDE SEQUENCE</scope>
    <source>
        <strain evidence="8">MF-IS2</strain>
    </source>
</reference>
<dbReference type="AlphaFoldDB" id="A0A9P6BX39"/>
<gene>
    <name evidence="8" type="ORF">P691DRAFT_780727</name>
</gene>
<organism evidence="8 9">
    <name type="scientific">Macrolepiota fuliginosa MF-IS2</name>
    <dbReference type="NCBI Taxonomy" id="1400762"/>
    <lineage>
        <taxon>Eukaryota</taxon>
        <taxon>Fungi</taxon>
        <taxon>Dikarya</taxon>
        <taxon>Basidiomycota</taxon>
        <taxon>Agaricomycotina</taxon>
        <taxon>Agaricomycetes</taxon>
        <taxon>Agaricomycetidae</taxon>
        <taxon>Agaricales</taxon>
        <taxon>Agaricineae</taxon>
        <taxon>Agaricaceae</taxon>
        <taxon>Macrolepiota</taxon>
    </lineage>
</organism>
<dbReference type="SUPFAM" id="SSF51905">
    <property type="entry name" value="FAD/NAD(P)-binding domain"/>
    <property type="match status" value="2"/>
</dbReference>
<sequence length="567" mass="61051">MLLVCCICSFLSFAQAIFCAVQFQRPDDLPGVGYDFIVVGGGNAGTVVVVRLNENPDFKILIIEAGPLNKDISESQVPGLLTDIGIFGTHVNWNYTTTPRAHTNGGWASVTGDDNLSWDKIFLYILKAETWSGLNIASLSEEGHYDPSVHGLKGAVNFSAPYYMHPLYDLQPISISWNQNTIGHGVRSSSATAYLDHTDNNVHVLFNTHAMRTLPTSGVDFHTIKFTTSSDAKELILSGGVINTPQILLNSGIGPRDELQALGIGSLIDNPSVGKNFSDQPANTIGHGVRSSSATAYLDHTDNNVHVLLNTRATRTLPTSGVDFRTIEFTTSSDVKELILLGGVINTPQILLNSGIGPRDKLQALGISSLIDNPSIGKNFSDQPAVLTPFPTNLPVDKYGFLQSLNDSTHIGSISLIKPLPSLNGANPFKDGSTDPTGGPNLPQIKFFFQSVSGSVGNVSIQVRIITLATSLPFDAPIINLNFLADPLDTAILLEGVRSVQRLFSSPSFNRSVFGFSIPDLDLGETLSDKIIIDFIKNSTSSSYAAPLWTKIKSPVQTPGMRNHTPH</sequence>
<feature type="domain" description="Glucose-methanol-choline oxidoreductase N-terminal" evidence="7">
    <location>
        <begin position="35"/>
        <end position="281"/>
    </location>
</feature>
<dbReference type="Proteomes" id="UP000807342">
    <property type="component" value="Unassembled WGS sequence"/>
</dbReference>
<dbReference type="GO" id="GO:0050660">
    <property type="term" value="F:flavin adenine dinucleotide binding"/>
    <property type="evidence" value="ECO:0007669"/>
    <property type="project" value="InterPro"/>
</dbReference>
<dbReference type="Pfam" id="PF00732">
    <property type="entry name" value="GMC_oxred_N"/>
    <property type="match status" value="2"/>
</dbReference>
<dbReference type="InterPro" id="IPR036188">
    <property type="entry name" value="FAD/NAD-bd_sf"/>
</dbReference>
<dbReference type="PIRSF" id="PIRSF000137">
    <property type="entry name" value="Alcohol_oxidase"/>
    <property type="match status" value="1"/>
</dbReference>